<proteinExistence type="predicted"/>
<dbReference type="Gene3D" id="3.30.710.10">
    <property type="entry name" value="Potassium Channel Kv1.1, Chain A"/>
    <property type="match status" value="1"/>
</dbReference>
<dbReference type="STRING" id="1325735.A0A428SA65"/>
<organism evidence="1 2">
    <name type="scientific">Fusarium oligoseptatum</name>
    <dbReference type="NCBI Taxonomy" id="2604345"/>
    <lineage>
        <taxon>Eukaryota</taxon>
        <taxon>Fungi</taxon>
        <taxon>Dikarya</taxon>
        <taxon>Ascomycota</taxon>
        <taxon>Pezizomycotina</taxon>
        <taxon>Sordariomycetes</taxon>
        <taxon>Hypocreomycetidae</taxon>
        <taxon>Hypocreales</taxon>
        <taxon>Nectriaceae</taxon>
        <taxon>Fusarium</taxon>
        <taxon>Fusarium solani species complex</taxon>
    </lineage>
</organism>
<accession>A0A428SA65</accession>
<gene>
    <name evidence="1" type="ORF">CEP52_015741</name>
</gene>
<dbReference type="InterPro" id="IPR011333">
    <property type="entry name" value="SKP1/BTB/POZ_sf"/>
</dbReference>
<name>A0A428SA65_9HYPO</name>
<dbReference type="Proteomes" id="UP000287144">
    <property type="component" value="Unassembled WGS sequence"/>
</dbReference>
<feature type="non-terminal residue" evidence="1">
    <location>
        <position position="1"/>
    </location>
</feature>
<evidence type="ECO:0008006" key="3">
    <source>
        <dbReference type="Google" id="ProtNLM"/>
    </source>
</evidence>
<dbReference type="PANTHER" id="PTHR47843:SF5">
    <property type="entry name" value="BTB_POZ DOMAIN PROTEIN"/>
    <property type="match status" value="1"/>
</dbReference>
<keyword evidence="2" id="KW-1185">Reference proteome</keyword>
<protein>
    <recommendedName>
        <fullName evidence="3">BTB domain-containing protein</fullName>
    </recommendedName>
</protein>
<evidence type="ECO:0000313" key="1">
    <source>
        <dbReference type="EMBL" id="RSL86666.1"/>
    </source>
</evidence>
<dbReference type="EMBL" id="NKCK01000293">
    <property type="protein sequence ID" value="RSL86666.1"/>
    <property type="molecule type" value="Genomic_DNA"/>
</dbReference>
<dbReference type="AlphaFoldDB" id="A0A428SA65"/>
<evidence type="ECO:0000313" key="2">
    <source>
        <dbReference type="Proteomes" id="UP000287144"/>
    </source>
</evidence>
<reference evidence="1 2" key="1">
    <citation type="submission" date="2017-06" db="EMBL/GenBank/DDBJ databases">
        <title>Comparative genomic analysis of Ambrosia Fusariam Clade fungi.</title>
        <authorList>
            <person name="Stajich J.E."/>
            <person name="Carrillo J."/>
            <person name="Kijimoto T."/>
            <person name="Eskalen A."/>
            <person name="O'Donnell K."/>
            <person name="Kasson M."/>
        </authorList>
    </citation>
    <scope>NUCLEOTIDE SEQUENCE [LARGE SCALE GENOMIC DNA]</scope>
    <source>
        <strain evidence="1 2">NRRL62579</strain>
    </source>
</reference>
<comment type="caution">
    <text evidence="1">The sequence shown here is derived from an EMBL/GenBank/DDBJ whole genome shotgun (WGS) entry which is preliminary data.</text>
</comment>
<dbReference type="PANTHER" id="PTHR47843">
    <property type="entry name" value="BTB DOMAIN-CONTAINING PROTEIN-RELATED"/>
    <property type="match status" value="1"/>
</dbReference>
<sequence>RIFSKPKNAVLRKKRPIEEVVKNNNLSVFDFPRFKLVQILQYLLKQNVFESSIAARSVFPELFPQPPEPPKILASTEQRDSVMEKTTGLLETSRIKPNNFSNDDTITVSFNFLDDDPQSVDCVVQYFYRSDYEIPRPTPGTDDETDVIFKEDADHSAADDAASDDSHLVIHVKVFTLAEKYDIPPLKDLSLKKFEAAARLHWKSNRLVEAAQEAYTSTVSDVQEMRKAVIKILYMQRELLDEKHVKDLLLQVPQITFDLLMRFHEMAKPNSRSSMFRYG</sequence>